<evidence type="ECO:0000313" key="2">
    <source>
        <dbReference type="EMBL" id="KKR87486.1"/>
    </source>
</evidence>
<feature type="transmembrane region" description="Helical" evidence="1">
    <location>
        <begin position="12"/>
        <end position="29"/>
    </location>
</feature>
<name>A0A0G0UIX3_9BACT</name>
<dbReference type="Proteomes" id="UP000034854">
    <property type="component" value="Unassembled WGS sequence"/>
</dbReference>
<keyword evidence="1" id="KW-1133">Transmembrane helix</keyword>
<organism evidence="2 3">
    <name type="scientific">Candidatus Curtissbacteria bacterium GW2011_GWA1_41_11</name>
    <dbReference type="NCBI Taxonomy" id="1618409"/>
    <lineage>
        <taxon>Bacteria</taxon>
        <taxon>Candidatus Curtissiibacteriota</taxon>
    </lineage>
</organism>
<keyword evidence="1" id="KW-0472">Membrane</keyword>
<evidence type="ECO:0000313" key="3">
    <source>
        <dbReference type="Proteomes" id="UP000034854"/>
    </source>
</evidence>
<comment type="caution">
    <text evidence="2">The sequence shown here is derived from an EMBL/GenBank/DDBJ whole genome shotgun (WGS) entry which is preliminary data.</text>
</comment>
<proteinExistence type="predicted"/>
<keyword evidence="1" id="KW-0812">Transmembrane</keyword>
<reference evidence="2 3" key="1">
    <citation type="journal article" date="2015" name="Nature">
        <title>rRNA introns, odd ribosomes, and small enigmatic genomes across a large radiation of phyla.</title>
        <authorList>
            <person name="Brown C.T."/>
            <person name="Hug L.A."/>
            <person name="Thomas B.C."/>
            <person name="Sharon I."/>
            <person name="Castelle C.J."/>
            <person name="Singh A."/>
            <person name="Wilkins M.J."/>
            <person name="Williams K.H."/>
            <person name="Banfield J.F."/>
        </authorList>
    </citation>
    <scope>NUCLEOTIDE SEQUENCE [LARGE SCALE GENOMIC DNA]</scope>
</reference>
<sequence>MPRSGIPLKTLVIIVVLVIAIPATIYWLWQRQPKGLTPTQELLEPASQNKSATGSAAQSPKVSIEDNKVLREKKLQLQGQVPTNSLVVVYSAAANAIVKSDQAGSFTSGLDLENGLNLIAISVLGPDFGEIAAKNLTYYLDSAETTNTTVYAGLVKSIFENTITLTTQGGDMPIKKSASTKVNIPKLPGLESQPQDQDIRVGDYMIALGKNVANNQMEAKNIDILRDDKPQNQTHWAVVKILSGLSRNTFSAQQRGQSNIVKITTNTNTGFIDQDKESDAKIIAKDKSAIVIFHEDAKANDVADLVYLLP</sequence>
<dbReference type="EMBL" id="LCAG01000004">
    <property type="protein sequence ID" value="KKR87486.1"/>
    <property type="molecule type" value="Genomic_DNA"/>
</dbReference>
<evidence type="ECO:0000256" key="1">
    <source>
        <dbReference type="SAM" id="Phobius"/>
    </source>
</evidence>
<dbReference type="AlphaFoldDB" id="A0A0G0UIX3"/>
<gene>
    <name evidence="2" type="ORF">UU34_C0004G0027</name>
</gene>
<accession>A0A0G0UIX3</accession>
<protein>
    <submittedName>
        <fullName evidence="2">Uncharacterized protein</fullName>
    </submittedName>
</protein>